<protein>
    <submittedName>
        <fullName evidence="3">ABC-type uncharacterized transport system ATPase subunit</fullName>
    </submittedName>
</protein>
<dbReference type="SUPFAM" id="SSF52540">
    <property type="entry name" value="P-loop containing nucleoside triphosphate hydrolases"/>
    <property type="match status" value="1"/>
</dbReference>
<evidence type="ECO:0000313" key="3">
    <source>
        <dbReference type="EMBL" id="MBB3913343.1"/>
    </source>
</evidence>
<dbReference type="InterPro" id="IPR050107">
    <property type="entry name" value="ABC_carbohydrate_import_ATPase"/>
</dbReference>
<accession>A0A7W6B0P2</accession>
<evidence type="ECO:0000256" key="1">
    <source>
        <dbReference type="ARBA" id="ARBA00022741"/>
    </source>
</evidence>
<dbReference type="GO" id="GO:0005524">
    <property type="term" value="F:ATP binding"/>
    <property type="evidence" value="ECO:0007669"/>
    <property type="project" value="UniProtKB-KW"/>
</dbReference>
<reference evidence="3 4" key="1">
    <citation type="submission" date="2020-08" db="EMBL/GenBank/DDBJ databases">
        <title>Genomic Encyclopedia of Type Strains, Phase IV (KMG-IV): sequencing the most valuable type-strain genomes for metagenomic binning, comparative biology and taxonomic classification.</title>
        <authorList>
            <person name="Goeker M."/>
        </authorList>
    </citation>
    <scope>NUCLEOTIDE SEQUENCE [LARGE SCALE GENOMIC DNA]</scope>
    <source>
        <strain evidence="3 4">DSM 19331</strain>
    </source>
</reference>
<dbReference type="Gene3D" id="3.40.50.300">
    <property type="entry name" value="P-loop containing nucleotide triphosphate hydrolases"/>
    <property type="match status" value="1"/>
</dbReference>
<gene>
    <name evidence="3" type="ORF">GGQ65_000612</name>
</gene>
<dbReference type="InterPro" id="IPR027417">
    <property type="entry name" value="P-loop_NTPase"/>
</dbReference>
<keyword evidence="1" id="KW-0547">Nucleotide-binding</keyword>
<name>A0A7W6B0P2_9HYPH</name>
<dbReference type="EMBL" id="JACIDG010000002">
    <property type="protein sequence ID" value="MBB3913343.1"/>
    <property type="molecule type" value="Genomic_DNA"/>
</dbReference>
<dbReference type="PANTHER" id="PTHR43790">
    <property type="entry name" value="CARBOHYDRATE TRANSPORT ATP-BINDING PROTEIN MG119-RELATED"/>
    <property type="match status" value="1"/>
</dbReference>
<organism evidence="3 4">
    <name type="scientific">Rhizobium fabae</name>
    <dbReference type="NCBI Taxonomy" id="573179"/>
    <lineage>
        <taxon>Bacteria</taxon>
        <taxon>Pseudomonadati</taxon>
        <taxon>Pseudomonadota</taxon>
        <taxon>Alphaproteobacteria</taxon>
        <taxon>Hyphomicrobiales</taxon>
        <taxon>Rhizobiaceae</taxon>
        <taxon>Rhizobium/Agrobacterium group</taxon>
        <taxon>Rhizobium</taxon>
    </lineage>
</organism>
<sequence length="98" mass="10858">MKKRASALISDFKVKTASSSSPIAALSGGNVQRAVLARALTGEVDLLIVSNPCFGLDVRHRGVRHGRRVRQQRRTSEGCPFRKADTAEFSSQFRQIFR</sequence>
<evidence type="ECO:0000313" key="4">
    <source>
        <dbReference type="Proteomes" id="UP000545490"/>
    </source>
</evidence>
<evidence type="ECO:0000256" key="2">
    <source>
        <dbReference type="ARBA" id="ARBA00022840"/>
    </source>
</evidence>
<dbReference type="AlphaFoldDB" id="A0A7W6B0P2"/>
<dbReference type="PANTHER" id="PTHR43790:SF4">
    <property type="entry name" value="GUANOSINE IMPORT ATP-BINDING PROTEIN NUPO"/>
    <property type="match status" value="1"/>
</dbReference>
<proteinExistence type="predicted"/>
<comment type="caution">
    <text evidence="3">The sequence shown here is derived from an EMBL/GenBank/DDBJ whole genome shotgun (WGS) entry which is preliminary data.</text>
</comment>
<keyword evidence="2" id="KW-0067">ATP-binding</keyword>
<dbReference type="Proteomes" id="UP000545490">
    <property type="component" value="Unassembled WGS sequence"/>
</dbReference>